<dbReference type="Proteomes" id="UP000068447">
    <property type="component" value="Chromosome"/>
</dbReference>
<dbReference type="InterPro" id="IPR036890">
    <property type="entry name" value="HATPase_C_sf"/>
</dbReference>
<dbReference type="PROSITE" id="PS50109">
    <property type="entry name" value="HIS_KIN"/>
    <property type="match status" value="1"/>
</dbReference>
<sequence length="444" mass="49858">MSSVRRYLVLVLLAIITLVIFFSATQSYRNTISASAILFDRQLQALADTLNSLPLEQTDEQDNRPQEVEADGEFIFQVWHQNHLLLTSAGLAKMPFSDLSPGIREENIQGQRWQVLVHFYPGTGYRVMVAEPLHHRVELSEEMILATLVPLVLSLPVLAVLISVVVKQGLNPLHQLTGELKTKRADDLSPLQLYAEQKELQPVVETINSLLQRLEQAFVRERRFASDAAHELRTPLSVLKLNAYNLEKELSPDSENLLLLKQGVERMSHVVDQILLLNRTNPEHFSIKFGSVDLYRISQQVISELYPQIAQKNQHISLQGQVCMMRGDEFSLRVLVQNLLTNANKYSPAQSQIEVAINKIGDQVELTVEDSGPGLDEQEYERVFDRFYRAGGDRHQSGIPGCGLGLSIVQHVLTLYQGHIYLGQSESLGGLKVRVTLPSGGVDD</sequence>
<proteinExistence type="predicted"/>
<keyword evidence="7" id="KW-0547">Nucleotide-binding</keyword>
<evidence type="ECO:0000256" key="1">
    <source>
        <dbReference type="ARBA" id="ARBA00000085"/>
    </source>
</evidence>
<evidence type="ECO:0000256" key="9">
    <source>
        <dbReference type="ARBA" id="ARBA00022840"/>
    </source>
</evidence>
<evidence type="ECO:0000259" key="13">
    <source>
        <dbReference type="PROSITE" id="PS50109"/>
    </source>
</evidence>
<dbReference type="Gene3D" id="1.10.287.130">
    <property type="match status" value="1"/>
</dbReference>
<dbReference type="OrthoDB" id="9809766at2"/>
<dbReference type="KEGG" id="lal:AT746_11805"/>
<dbReference type="Gene3D" id="3.30.565.10">
    <property type="entry name" value="Histidine kinase-like ATPase, C-terminal domain"/>
    <property type="match status" value="1"/>
</dbReference>
<dbReference type="GO" id="GO:0005524">
    <property type="term" value="F:ATP binding"/>
    <property type="evidence" value="ECO:0007669"/>
    <property type="project" value="UniProtKB-KW"/>
</dbReference>
<keyword evidence="12" id="KW-0472">Membrane</keyword>
<dbReference type="GO" id="GO:0005886">
    <property type="term" value="C:plasma membrane"/>
    <property type="evidence" value="ECO:0007669"/>
    <property type="project" value="TreeGrafter"/>
</dbReference>
<dbReference type="SMART" id="SM00388">
    <property type="entry name" value="HisKA"/>
    <property type="match status" value="1"/>
</dbReference>
<comment type="subcellular location">
    <subcellularLocation>
        <location evidence="2">Membrane</location>
        <topology evidence="2">Multi-pass membrane protein</topology>
    </subcellularLocation>
</comment>
<dbReference type="InterPro" id="IPR036097">
    <property type="entry name" value="HisK_dim/P_sf"/>
</dbReference>
<dbReference type="PANTHER" id="PTHR45436:SF14">
    <property type="entry name" value="SENSOR PROTEIN QSEC"/>
    <property type="match status" value="1"/>
</dbReference>
<evidence type="ECO:0000256" key="7">
    <source>
        <dbReference type="ARBA" id="ARBA00022741"/>
    </source>
</evidence>
<evidence type="ECO:0000256" key="4">
    <source>
        <dbReference type="ARBA" id="ARBA00022553"/>
    </source>
</evidence>
<keyword evidence="4" id="KW-0597">Phosphoprotein</keyword>
<dbReference type="PRINTS" id="PR00344">
    <property type="entry name" value="BCTRLSENSOR"/>
</dbReference>
<dbReference type="SUPFAM" id="SSF47384">
    <property type="entry name" value="Homodimeric domain of signal transducing histidine kinase"/>
    <property type="match status" value="1"/>
</dbReference>
<protein>
    <recommendedName>
        <fullName evidence="3">histidine kinase</fullName>
        <ecNumber evidence="3">2.7.13.3</ecNumber>
    </recommendedName>
</protein>
<keyword evidence="10" id="KW-1133">Transmembrane helix</keyword>
<reference evidence="14 15" key="1">
    <citation type="submission" date="2015-12" db="EMBL/GenBank/DDBJ databases">
        <title>Complete genome of Lacimicrobium alkaliphilum KCTC 32984.</title>
        <authorList>
            <person name="Kim S.-G."/>
            <person name="Lee Y.-J."/>
        </authorList>
    </citation>
    <scope>NUCLEOTIDE SEQUENCE [LARGE SCALE GENOMIC DNA]</scope>
    <source>
        <strain evidence="14 15">YelD216</strain>
    </source>
</reference>
<gene>
    <name evidence="14" type="ORF">AT746_11805</name>
</gene>
<dbReference type="AlphaFoldDB" id="A0A0U2ZIR2"/>
<dbReference type="SMART" id="SM00387">
    <property type="entry name" value="HATPase_c"/>
    <property type="match status" value="1"/>
</dbReference>
<dbReference type="Pfam" id="PF00512">
    <property type="entry name" value="HisKA"/>
    <property type="match status" value="1"/>
</dbReference>
<keyword evidence="9" id="KW-0067">ATP-binding</keyword>
<accession>A0A0U2ZIR2</accession>
<evidence type="ECO:0000256" key="2">
    <source>
        <dbReference type="ARBA" id="ARBA00004141"/>
    </source>
</evidence>
<dbReference type="GO" id="GO:0000155">
    <property type="term" value="F:phosphorelay sensor kinase activity"/>
    <property type="evidence" value="ECO:0007669"/>
    <property type="project" value="InterPro"/>
</dbReference>
<evidence type="ECO:0000313" key="15">
    <source>
        <dbReference type="Proteomes" id="UP000068447"/>
    </source>
</evidence>
<evidence type="ECO:0000256" key="5">
    <source>
        <dbReference type="ARBA" id="ARBA00022679"/>
    </source>
</evidence>
<evidence type="ECO:0000313" key="14">
    <source>
        <dbReference type="EMBL" id="ALS98887.1"/>
    </source>
</evidence>
<dbReference type="CDD" id="cd00075">
    <property type="entry name" value="HATPase"/>
    <property type="match status" value="1"/>
</dbReference>
<organism evidence="14 15">
    <name type="scientific">Lacimicrobium alkaliphilum</name>
    <dbReference type="NCBI Taxonomy" id="1526571"/>
    <lineage>
        <taxon>Bacteria</taxon>
        <taxon>Pseudomonadati</taxon>
        <taxon>Pseudomonadota</taxon>
        <taxon>Gammaproteobacteria</taxon>
        <taxon>Alteromonadales</taxon>
        <taxon>Alteromonadaceae</taxon>
        <taxon>Lacimicrobium</taxon>
    </lineage>
</organism>
<dbReference type="InterPro" id="IPR013727">
    <property type="entry name" value="2CSK_N"/>
</dbReference>
<dbReference type="Pfam" id="PF08521">
    <property type="entry name" value="2CSK_N"/>
    <property type="match status" value="1"/>
</dbReference>
<dbReference type="EC" id="2.7.13.3" evidence="3"/>
<comment type="catalytic activity">
    <reaction evidence="1">
        <text>ATP + protein L-histidine = ADP + protein N-phospho-L-histidine.</text>
        <dbReference type="EC" id="2.7.13.3"/>
    </reaction>
</comment>
<dbReference type="RefSeq" id="WP_062480555.1">
    <property type="nucleotide sequence ID" value="NZ_CP013650.1"/>
</dbReference>
<dbReference type="InterPro" id="IPR004358">
    <property type="entry name" value="Sig_transdc_His_kin-like_C"/>
</dbReference>
<keyword evidence="5" id="KW-0808">Transferase</keyword>
<feature type="domain" description="Histidine kinase" evidence="13">
    <location>
        <begin position="227"/>
        <end position="441"/>
    </location>
</feature>
<dbReference type="Pfam" id="PF02518">
    <property type="entry name" value="HATPase_c"/>
    <property type="match status" value="1"/>
</dbReference>
<dbReference type="STRING" id="1526571.AT746_11805"/>
<dbReference type="EMBL" id="CP013650">
    <property type="protein sequence ID" value="ALS98887.1"/>
    <property type="molecule type" value="Genomic_DNA"/>
</dbReference>
<dbReference type="InterPro" id="IPR003661">
    <property type="entry name" value="HisK_dim/P_dom"/>
</dbReference>
<keyword evidence="11" id="KW-0902">Two-component regulatory system</keyword>
<dbReference type="InterPro" id="IPR003594">
    <property type="entry name" value="HATPase_dom"/>
</dbReference>
<dbReference type="SUPFAM" id="SSF55874">
    <property type="entry name" value="ATPase domain of HSP90 chaperone/DNA topoisomerase II/histidine kinase"/>
    <property type="match status" value="1"/>
</dbReference>
<dbReference type="PANTHER" id="PTHR45436">
    <property type="entry name" value="SENSOR HISTIDINE KINASE YKOH"/>
    <property type="match status" value="1"/>
</dbReference>
<keyword evidence="15" id="KW-1185">Reference proteome</keyword>
<evidence type="ECO:0000256" key="6">
    <source>
        <dbReference type="ARBA" id="ARBA00022692"/>
    </source>
</evidence>
<keyword evidence="8" id="KW-0418">Kinase</keyword>
<name>A0A0U2ZIR2_9ALTE</name>
<evidence type="ECO:0000256" key="11">
    <source>
        <dbReference type="ARBA" id="ARBA00023012"/>
    </source>
</evidence>
<keyword evidence="6" id="KW-0812">Transmembrane</keyword>
<dbReference type="InterPro" id="IPR050428">
    <property type="entry name" value="TCS_sensor_his_kinase"/>
</dbReference>
<evidence type="ECO:0000256" key="8">
    <source>
        <dbReference type="ARBA" id="ARBA00022777"/>
    </source>
</evidence>
<evidence type="ECO:0000256" key="10">
    <source>
        <dbReference type="ARBA" id="ARBA00022989"/>
    </source>
</evidence>
<dbReference type="CDD" id="cd00082">
    <property type="entry name" value="HisKA"/>
    <property type="match status" value="1"/>
</dbReference>
<evidence type="ECO:0000256" key="3">
    <source>
        <dbReference type="ARBA" id="ARBA00012438"/>
    </source>
</evidence>
<evidence type="ECO:0000256" key="12">
    <source>
        <dbReference type="ARBA" id="ARBA00023136"/>
    </source>
</evidence>
<dbReference type="InterPro" id="IPR005467">
    <property type="entry name" value="His_kinase_dom"/>
</dbReference>